<keyword evidence="11" id="KW-1185">Reference proteome</keyword>
<dbReference type="InterPro" id="IPR027417">
    <property type="entry name" value="P-loop_NTPase"/>
</dbReference>
<dbReference type="EMBL" id="CAWUPB010000850">
    <property type="protein sequence ID" value="CAK7325853.1"/>
    <property type="molecule type" value="Genomic_DNA"/>
</dbReference>
<dbReference type="AlphaFoldDB" id="A0AAV1QXP7"/>
<dbReference type="Gene3D" id="3.40.50.300">
    <property type="entry name" value="P-loop containing nucleotide triphosphate hydrolases"/>
    <property type="match status" value="1"/>
</dbReference>
<dbReference type="PANTHER" id="PTHR12896:SF1">
    <property type="entry name" value="ELONGATOR COMPLEX PROTEIN 4"/>
    <property type="match status" value="1"/>
</dbReference>
<feature type="compositionally biased region" description="Low complexity" evidence="9">
    <location>
        <begin position="354"/>
        <end position="363"/>
    </location>
</feature>
<accession>A0AAV1QXP7</accession>
<dbReference type="GO" id="GO:0002098">
    <property type="term" value="P:tRNA wobble uridine modification"/>
    <property type="evidence" value="ECO:0007669"/>
    <property type="project" value="InterPro"/>
</dbReference>
<comment type="caution">
    <text evidence="10">The sequence shown here is derived from an EMBL/GenBank/DDBJ whole genome shotgun (WGS) entry which is preliminary data.</text>
</comment>
<keyword evidence="6" id="KW-0963">Cytoplasm</keyword>
<evidence type="ECO:0000256" key="7">
    <source>
        <dbReference type="ARBA" id="ARBA00022694"/>
    </source>
</evidence>
<keyword evidence="7" id="KW-0819">tRNA processing</keyword>
<dbReference type="Pfam" id="PF05625">
    <property type="entry name" value="PAXNEB"/>
    <property type="match status" value="1"/>
</dbReference>
<reference evidence="10 11" key="1">
    <citation type="submission" date="2024-01" db="EMBL/GenBank/DDBJ databases">
        <authorList>
            <person name="Waweru B."/>
        </authorList>
    </citation>
    <scope>NUCLEOTIDE SEQUENCE [LARGE SCALE GENOMIC DNA]</scope>
</reference>
<sequence>MAATKTRISSFSRNISAVSAPQLPGIKCGPNGTFFVSSGIPDLDKILGGGFTLGSLVMIMEDAEAPHHMLLLRNFMSQGLVQNQLLLYASPAKDPRGFLGTLPCPSSSKDDKSRNHDTEQEKGLRIAWQYKKYFSENQQNIDGHRDSKQEFCNDFDLRKPLERHFYSGQRVDCVSIKDSPNLTALHDRCATFLAQFPRNDGSFSCMGRIAIQALCAPQCEYSDTDWDMLSFIRSLKSMLRSANAVAVITFPPSLLSPSFCKRWQHMADVLLSVKAIPDEDRELGKLLTGYQDMVGFLNVHKIARINTQVPMILEATTFSIKLQKRRFLVLECLNQAPIDGSSGTSYGTSGGCSGSSKSGALDF</sequence>
<evidence type="ECO:0000313" key="11">
    <source>
        <dbReference type="Proteomes" id="UP001314170"/>
    </source>
</evidence>
<dbReference type="GO" id="GO:0005737">
    <property type="term" value="C:cytoplasm"/>
    <property type="evidence" value="ECO:0007669"/>
    <property type="project" value="UniProtKB-SubCell"/>
</dbReference>
<evidence type="ECO:0000256" key="6">
    <source>
        <dbReference type="ARBA" id="ARBA00022490"/>
    </source>
</evidence>
<evidence type="ECO:0000256" key="2">
    <source>
        <dbReference type="ARBA" id="ARBA00004496"/>
    </source>
</evidence>
<gene>
    <name evidence="10" type="ORF">DCAF_LOCUS3545</name>
</gene>
<evidence type="ECO:0000256" key="5">
    <source>
        <dbReference type="ARBA" id="ARBA00020265"/>
    </source>
</evidence>
<evidence type="ECO:0000313" key="10">
    <source>
        <dbReference type="EMBL" id="CAK7325853.1"/>
    </source>
</evidence>
<evidence type="ECO:0000256" key="3">
    <source>
        <dbReference type="ARBA" id="ARBA00005043"/>
    </source>
</evidence>
<evidence type="ECO:0000256" key="1">
    <source>
        <dbReference type="ARBA" id="ARBA00004123"/>
    </source>
</evidence>
<evidence type="ECO:0000256" key="9">
    <source>
        <dbReference type="SAM" id="MobiDB-lite"/>
    </source>
</evidence>
<dbReference type="InterPro" id="IPR008728">
    <property type="entry name" value="Elongator_complex_protein_4"/>
</dbReference>
<comment type="subcellular location">
    <subcellularLocation>
        <location evidence="2">Cytoplasm</location>
    </subcellularLocation>
    <subcellularLocation>
        <location evidence="1">Nucleus</location>
    </subcellularLocation>
</comment>
<dbReference type="GO" id="GO:0008023">
    <property type="term" value="C:transcription elongation factor complex"/>
    <property type="evidence" value="ECO:0007669"/>
    <property type="project" value="TreeGrafter"/>
</dbReference>
<feature type="region of interest" description="Disordered" evidence="9">
    <location>
        <begin position="343"/>
        <end position="363"/>
    </location>
</feature>
<protein>
    <recommendedName>
        <fullName evidence="5">Elongator complex protein 4</fullName>
    </recommendedName>
</protein>
<dbReference type="Proteomes" id="UP001314170">
    <property type="component" value="Unassembled WGS sequence"/>
</dbReference>
<dbReference type="GO" id="GO:0033588">
    <property type="term" value="C:elongator holoenzyme complex"/>
    <property type="evidence" value="ECO:0007669"/>
    <property type="project" value="InterPro"/>
</dbReference>
<evidence type="ECO:0000256" key="4">
    <source>
        <dbReference type="ARBA" id="ARBA00007573"/>
    </source>
</evidence>
<keyword evidence="8" id="KW-0539">Nucleus</keyword>
<comment type="pathway">
    <text evidence="3">tRNA modification; 5-methoxycarbonylmethyl-2-thiouridine-tRNA biosynthesis.</text>
</comment>
<name>A0AAV1QXP7_9ROSI</name>
<dbReference type="CDD" id="cd19494">
    <property type="entry name" value="Elp4"/>
    <property type="match status" value="1"/>
</dbReference>
<proteinExistence type="inferred from homology"/>
<feature type="compositionally biased region" description="Basic and acidic residues" evidence="9">
    <location>
        <begin position="108"/>
        <end position="121"/>
    </location>
</feature>
<evidence type="ECO:0000256" key="8">
    <source>
        <dbReference type="ARBA" id="ARBA00023242"/>
    </source>
</evidence>
<dbReference type="PANTHER" id="PTHR12896">
    <property type="entry name" value="PAX6 NEIGHBOR PROTEIN PAXNEB"/>
    <property type="match status" value="1"/>
</dbReference>
<feature type="region of interest" description="Disordered" evidence="9">
    <location>
        <begin position="99"/>
        <end position="121"/>
    </location>
</feature>
<dbReference type="FunFam" id="3.40.50.300:FF:001766">
    <property type="entry name" value="Elongator complex protein 4"/>
    <property type="match status" value="1"/>
</dbReference>
<organism evidence="10 11">
    <name type="scientific">Dovyalis caffra</name>
    <dbReference type="NCBI Taxonomy" id="77055"/>
    <lineage>
        <taxon>Eukaryota</taxon>
        <taxon>Viridiplantae</taxon>
        <taxon>Streptophyta</taxon>
        <taxon>Embryophyta</taxon>
        <taxon>Tracheophyta</taxon>
        <taxon>Spermatophyta</taxon>
        <taxon>Magnoliopsida</taxon>
        <taxon>eudicotyledons</taxon>
        <taxon>Gunneridae</taxon>
        <taxon>Pentapetalae</taxon>
        <taxon>rosids</taxon>
        <taxon>fabids</taxon>
        <taxon>Malpighiales</taxon>
        <taxon>Salicaceae</taxon>
        <taxon>Flacourtieae</taxon>
        <taxon>Dovyalis</taxon>
    </lineage>
</organism>
<comment type="similarity">
    <text evidence="4">Belongs to the ELP4 family.</text>
</comment>